<sequence length="981" mass="107427">MRREPPMDLRSALRALGHADPQRLHLLDQALDGAIAADPPRLGAAVFDVLWAGSRPTAEVVALLHADLDRVPSRLASADTYGRAELVVAAHTALVYAAFFEVADRETKPGRPRPHQPAGVERLLQEDVPAPSAGGFSEHRLRVERWYARLSRDLLGVKDETAARQLSEAALRHYQASYLRLATTVPEFLIWASLGQEAQTRTQDAPDGVGAAMATNTQAMARLEALLRLCAGPLAGPPDLRRVLHRSNAAVLDQAVMHPRSATGPPGLRFPLIRDVYLNPRYRICLAGRAARPADENWWKTRPVEAGLDLCLTAHLLTAAAIEGPLLLLGHPGAGKSLLTKVLAARLPPDRYTVVRVPLRAVPANGRILAQIDAALAAATNEAVRWRPLVEQSRDTVRVVLLDGLDELLQATPDDRTAYLDDVADFQRNEASQDRPAVVIVTSRTVVADRIDIPAGTTVIKLDDFANSQVAAWLDVWNATNAEAVTAGALRPLPPARALLHPELARQPLLLLMLALYAADPTVPVLEAGVSATELYRRLFESFAWREVGNRPQPPPPQHRAAAVRERLDRLSVAAFAMFNRGRQEVTGAELAADLVALRMADTDVLGDRTPGQRLLGEFFFVHVAEAVTRDEARRAYEFLHATFGEYLIARRVVDVLAETAERAFTGRFAPHEPDDTLLFALLSHEALAVRRPTLAFVRDLFATLPEADRCNIPQLLNALLADYRSVQRADRFTGYRPRPVDRARELAAYSANLVLLRTAIAGGLDVPLPELFPDSRAPLASAEAWRSTVGLWKAALDDESWESTVTTLALSDAGVRSTLDHANALPLEIVEALLIGDTELELVVRYGLAAALGKTYPIYGTSWADTVRTAALAFMVGPHMNLDLPASADGATDDEIKQAVRIVWRAASSRRDDLTLGGWRTVIDWTLRVGSIRHLDGPLIADLMVRFPQLLEPFPKVNLARLATQPPDPDITVTTYRWNS</sequence>
<proteinExistence type="predicted"/>
<name>A0ABV9VP80_9ACTN</name>
<dbReference type="InterPro" id="IPR003593">
    <property type="entry name" value="AAA+_ATPase"/>
</dbReference>
<dbReference type="Proteomes" id="UP001595912">
    <property type="component" value="Unassembled WGS sequence"/>
</dbReference>
<dbReference type="SMART" id="SM00382">
    <property type="entry name" value="AAA"/>
    <property type="match status" value="1"/>
</dbReference>
<evidence type="ECO:0000259" key="1">
    <source>
        <dbReference type="SMART" id="SM00382"/>
    </source>
</evidence>
<accession>A0ABV9VP80</accession>
<dbReference type="Gene3D" id="3.40.50.300">
    <property type="entry name" value="P-loop containing nucleotide triphosphate hydrolases"/>
    <property type="match status" value="1"/>
</dbReference>
<protein>
    <submittedName>
        <fullName evidence="2">NACHT domain-containing protein</fullName>
    </submittedName>
</protein>
<evidence type="ECO:0000313" key="2">
    <source>
        <dbReference type="EMBL" id="MFC4997904.1"/>
    </source>
</evidence>
<gene>
    <name evidence="2" type="ORF">ACFPIJ_08685</name>
</gene>
<dbReference type="RefSeq" id="WP_380114148.1">
    <property type="nucleotide sequence ID" value="NZ_JBHSIU010000010.1"/>
</dbReference>
<dbReference type="InterPro" id="IPR054567">
    <property type="entry name" value="NNH7"/>
</dbReference>
<dbReference type="InterPro" id="IPR027417">
    <property type="entry name" value="P-loop_NTPase"/>
</dbReference>
<keyword evidence="3" id="KW-1185">Reference proteome</keyword>
<dbReference type="SUPFAM" id="SSF52540">
    <property type="entry name" value="P-loop containing nucleoside triphosphate hydrolases"/>
    <property type="match status" value="1"/>
</dbReference>
<organism evidence="2 3">
    <name type="scientific">Dactylosporangium cerinum</name>
    <dbReference type="NCBI Taxonomy" id="1434730"/>
    <lineage>
        <taxon>Bacteria</taxon>
        <taxon>Bacillati</taxon>
        <taxon>Actinomycetota</taxon>
        <taxon>Actinomycetes</taxon>
        <taxon>Micromonosporales</taxon>
        <taxon>Micromonosporaceae</taxon>
        <taxon>Dactylosporangium</taxon>
    </lineage>
</organism>
<evidence type="ECO:0000313" key="3">
    <source>
        <dbReference type="Proteomes" id="UP001595912"/>
    </source>
</evidence>
<comment type="caution">
    <text evidence="2">The sequence shown here is derived from an EMBL/GenBank/DDBJ whole genome shotgun (WGS) entry which is preliminary data.</text>
</comment>
<dbReference type="Pfam" id="PF22738">
    <property type="entry name" value="NNH7"/>
    <property type="match status" value="1"/>
</dbReference>
<reference evidence="3" key="1">
    <citation type="journal article" date="2019" name="Int. J. Syst. Evol. Microbiol.">
        <title>The Global Catalogue of Microorganisms (GCM) 10K type strain sequencing project: providing services to taxonomists for standard genome sequencing and annotation.</title>
        <authorList>
            <consortium name="The Broad Institute Genomics Platform"/>
            <consortium name="The Broad Institute Genome Sequencing Center for Infectious Disease"/>
            <person name="Wu L."/>
            <person name="Ma J."/>
        </authorList>
    </citation>
    <scope>NUCLEOTIDE SEQUENCE [LARGE SCALE GENOMIC DNA]</scope>
    <source>
        <strain evidence="3">CGMCC 4.7152</strain>
    </source>
</reference>
<feature type="domain" description="AAA+ ATPase" evidence="1">
    <location>
        <begin position="322"/>
        <end position="466"/>
    </location>
</feature>
<dbReference type="EMBL" id="JBHSIU010000010">
    <property type="protein sequence ID" value="MFC4997904.1"/>
    <property type="molecule type" value="Genomic_DNA"/>
</dbReference>